<gene>
    <name evidence="2" type="ORF">NIES4072_59530</name>
</gene>
<dbReference type="EMBL" id="BDUD01000001">
    <property type="protein sequence ID" value="GBG22245.1"/>
    <property type="molecule type" value="Genomic_DNA"/>
</dbReference>
<feature type="region of interest" description="Disordered" evidence="1">
    <location>
        <begin position="1"/>
        <end position="21"/>
    </location>
</feature>
<feature type="compositionally biased region" description="Basic and acidic residues" evidence="1">
    <location>
        <begin position="9"/>
        <end position="21"/>
    </location>
</feature>
<name>A0A2R5FVC5_NOSCO</name>
<protein>
    <submittedName>
        <fullName evidence="2">Uncharacterized protein</fullName>
    </submittedName>
</protein>
<evidence type="ECO:0000313" key="2">
    <source>
        <dbReference type="EMBL" id="GBG22245.1"/>
    </source>
</evidence>
<comment type="caution">
    <text evidence="2">The sequence shown here is derived from an EMBL/GenBank/DDBJ whole genome shotgun (WGS) entry which is preliminary data.</text>
</comment>
<dbReference type="AlphaFoldDB" id="A0A2R5FVC5"/>
<sequence>MVKNSQGAGKKEDKGAGKAGGEKNYRTISLFAQEPPLLIPTAFGKKNLSAIE</sequence>
<proteinExistence type="predicted"/>
<accession>A0A2R5FVC5</accession>
<evidence type="ECO:0000313" key="3">
    <source>
        <dbReference type="Proteomes" id="UP000245124"/>
    </source>
</evidence>
<dbReference type="RefSeq" id="WP_181374174.1">
    <property type="nucleotide sequence ID" value="NZ_BDUD01000001.1"/>
</dbReference>
<keyword evidence="3" id="KW-1185">Reference proteome</keyword>
<dbReference type="Proteomes" id="UP000245124">
    <property type="component" value="Unassembled WGS sequence"/>
</dbReference>
<reference evidence="2 3" key="1">
    <citation type="submission" date="2017-06" db="EMBL/GenBank/DDBJ databases">
        <title>Genome sequencing of cyanobaciteial culture collection at National Institute for Environmental Studies (NIES).</title>
        <authorList>
            <person name="Hirose Y."/>
            <person name="Shimura Y."/>
            <person name="Fujisawa T."/>
            <person name="Nakamura Y."/>
            <person name="Kawachi M."/>
        </authorList>
    </citation>
    <scope>NUCLEOTIDE SEQUENCE [LARGE SCALE GENOMIC DNA]</scope>
    <source>
        <strain evidence="2 3">NIES-4072</strain>
    </source>
</reference>
<evidence type="ECO:0000256" key="1">
    <source>
        <dbReference type="SAM" id="MobiDB-lite"/>
    </source>
</evidence>
<organism evidence="2 3">
    <name type="scientific">Nostoc commune NIES-4072</name>
    <dbReference type="NCBI Taxonomy" id="2005467"/>
    <lineage>
        <taxon>Bacteria</taxon>
        <taxon>Bacillati</taxon>
        <taxon>Cyanobacteriota</taxon>
        <taxon>Cyanophyceae</taxon>
        <taxon>Nostocales</taxon>
        <taxon>Nostocaceae</taxon>
        <taxon>Nostoc</taxon>
    </lineage>
</organism>